<organism evidence="2 3">
    <name type="scientific">Parnassius mnemosyne</name>
    <name type="common">clouded apollo</name>
    <dbReference type="NCBI Taxonomy" id="213953"/>
    <lineage>
        <taxon>Eukaryota</taxon>
        <taxon>Metazoa</taxon>
        <taxon>Ecdysozoa</taxon>
        <taxon>Arthropoda</taxon>
        <taxon>Hexapoda</taxon>
        <taxon>Insecta</taxon>
        <taxon>Pterygota</taxon>
        <taxon>Neoptera</taxon>
        <taxon>Endopterygota</taxon>
        <taxon>Lepidoptera</taxon>
        <taxon>Glossata</taxon>
        <taxon>Ditrysia</taxon>
        <taxon>Papilionoidea</taxon>
        <taxon>Papilionidae</taxon>
        <taxon>Parnassiinae</taxon>
        <taxon>Parnassini</taxon>
        <taxon>Parnassius</taxon>
        <taxon>Driopa</taxon>
    </lineage>
</organism>
<dbReference type="InterPro" id="IPR052638">
    <property type="entry name" value="PiggyBac_TE-derived"/>
</dbReference>
<sequence>MSVFRACKNFIGLEEAVNAMAQEESDQEYDVVILPPDPAIVTDEEEGDDALQLSDLPREVSGILEVMRRRHDSTEWEDSDDESLANKRSRQDSRDLVPKWRQFMPSYSTSYQLPDNTCSSRKSQVINQLQGFSPVEIFEKIFDDEIYAMIIRNTLLYAGQKNRHDIEIDQDDMRRFLGVLILSGYHKLPRERQYWSYDEDLGISLVTNSISRNRFLDIKRNLHLVDNSLASASQDKMFKVRPLCDMLMQKFSQFGVFHEDISIDESMIKYYGHHSSKQFIRGKPIRFCYKNWVAASSDGYCYSFDLYCGKTAESSKAPLGTRVVKSLLNKMPTIPEEHTVYFDNFFTSCDLLRDLKESGYKATGTIRDNRTKKCPLRPVNIMKKSARAEFDYKFDINNELLLVRWKDNSVCTIGTNFDTIELIGKVNRWCSQNRQKVDVSIPRLFLNYNKGMGSVDEMDGSISLYRVSIRGKKWWWAIFTYLLDMSISNAWRLHTLVGSECLDQLAFRRHIARNYLQLRNCKKSIP</sequence>
<dbReference type="Proteomes" id="UP001314205">
    <property type="component" value="Unassembled WGS sequence"/>
</dbReference>
<keyword evidence="3" id="KW-1185">Reference proteome</keyword>
<dbReference type="PANTHER" id="PTHR47055:SF3">
    <property type="entry name" value="PHORBOL-ESTER_DAG-TYPE DOMAIN-CONTAINING PROTEIN"/>
    <property type="match status" value="1"/>
</dbReference>
<dbReference type="AlphaFoldDB" id="A0AAV1L1P3"/>
<dbReference type="Pfam" id="PF13843">
    <property type="entry name" value="DDE_Tnp_1_7"/>
    <property type="match status" value="1"/>
</dbReference>
<reference evidence="2 3" key="1">
    <citation type="submission" date="2023-11" db="EMBL/GenBank/DDBJ databases">
        <authorList>
            <person name="Hedman E."/>
            <person name="Englund M."/>
            <person name="Stromberg M."/>
            <person name="Nyberg Akerstrom W."/>
            <person name="Nylinder S."/>
            <person name="Jareborg N."/>
            <person name="Kallberg Y."/>
            <person name="Kronander E."/>
        </authorList>
    </citation>
    <scope>NUCLEOTIDE SEQUENCE [LARGE SCALE GENOMIC DNA]</scope>
</reference>
<proteinExistence type="predicted"/>
<evidence type="ECO:0000259" key="1">
    <source>
        <dbReference type="Pfam" id="PF13843"/>
    </source>
</evidence>
<feature type="domain" description="PiggyBac transposable element-derived protein" evidence="1">
    <location>
        <begin position="133"/>
        <end position="491"/>
    </location>
</feature>
<dbReference type="InterPro" id="IPR029526">
    <property type="entry name" value="PGBD"/>
</dbReference>
<gene>
    <name evidence="2" type="ORF">PARMNEM_LOCUS8635</name>
</gene>
<dbReference type="EMBL" id="CAVLGL010000082">
    <property type="protein sequence ID" value="CAK1587932.1"/>
    <property type="molecule type" value="Genomic_DNA"/>
</dbReference>
<name>A0AAV1L1P3_9NEOP</name>
<accession>A0AAV1L1P3</accession>
<evidence type="ECO:0000313" key="2">
    <source>
        <dbReference type="EMBL" id="CAK1587932.1"/>
    </source>
</evidence>
<evidence type="ECO:0000313" key="3">
    <source>
        <dbReference type="Proteomes" id="UP001314205"/>
    </source>
</evidence>
<dbReference type="GO" id="GO:0043565">
    <property type="term" value="F:sequence-specific DNA binding"/>
    <property type="evidence" value="ECO:0007669"/>
    <property type="project" value="TreeGrafter"/>
</dbReference>
<dbReference type="PANTHER" id="PTHR47055">
    <property type="entry name" value="DDE_TNP_1_7 DOMAIN-CONTAINING PROTEIN"/>
    <property type="match status" value="1"/>
</dbReference>
<comment type="caution">
    <text evidence="2">The sequence shown here is derived from an EMBL/GenBank/DDBJ whole genome shotgun (WGS) entry which is preliminary data.</text>
</comment>
<protein>
    <recommendedName>
        <fullName evidence="1">PiggyBac transposable element-derived protein domain-containing protein</fullName>
    </recommendedName>
</protein>